<feature type="transmembrane region" description="Helical" evidence="1">
    <location>
        <begin position="213"/>
        <end position="235"/>
    </location>
</feature>
<keyword evidence="1" id="KW-1133">Transmembrane helix</keyword>
<proteinExistence type="predicted"/>
<sequence length="368" mass="42296">MINNITTADESNEEEERALLPRPNRLVSFVKRLRSRFTLLPRFGVAILSSLLIGLLIYVVGFYLTVIEEKQQDFSWSSISFWLAEGLSFIGFSVFGFYATDRYSVTTLLGGRKKIPVMSVKLFVSFTCVTFVLGVYILVGAPMHHNRENRFVLFSEPLWYSILKGLLLIVYSVMFQSLAWFLWFSQMDMPSDGTILPLRYIRCLCLPDWLKQFAFTILPLLILTVLSLCFVVRIWKSSLNLSQSCETHVHLYIVTCASLFMVYVLIATISLFFAKVSIRSRIMSKALTFIIIFTSIFWGIFGESITISRKCMDDASNSGNLYIFHTINLLRALVLSFGLGLFFLSIWCRTETWLETYPIFDSDDTVEM</sequence>
<evidence type="ECO:0000313" key="2">
    <source>
        <dbReference type="EMBL" id="CAE0443648.1"/>
    </source>
</evidence>
<keyword evidence="1" id="KW-0812">Transmembrane</keyword>
<feature type="transmembrane region" description="Helical" evidence="1">
    <location>
        <begin position="43"/>
        <end position="67"/>
    </location>
</feature>
<reference evidence="2" key="1">
    <citation type="submission" date="2021-01" db="EMBL/GenBank/DDBJ databases">
        <authorList>
            <person name="Corre E."/>
            <person name="Pelletier E."/>
            <person name="Niang G."/>
            <person name="Scheremetjew M."/>
            <person name="Finn R."/>
            <person name="Kale V."/>
            <person name="Holt S."/>
            <person name="Cochrane G."/>
            <person name="Meng A."/>
            <person name="Brown T."/>
            <person name="Cohen L."/>
        </authorList>
    </citation>
    <scope>NUCLEOTIDE SEQUENCE</scope>
    <source>
        <strain evidence="2">GSBS06</strain>
    </source>
</reference>
<evidence type="ECO:0000256" key="1">
    <source>
        <dbReference type="SAM" id="Phobius"/>
    </source>
</evidence>
<feature type="transmembrane region" description="Helical" evidence="1">
    <location>
        <begin position="250"/>
        <end position="274"/>
    </location>
</feature>
<dbReference type="AlphaFoldDB" id="A0A7S3PLV7"/>
<feature type="transmembrane region" description="Helical" evidence="1">
    <location>
        <begin position="322"/>
        <end position="344"/>
    </location>
</feature>
<protein>
    <submittedName>
        <fullName evidence="2">Uncharacterized protein</fullName>
    </submittedName>
</protein>
<accession>A0A7S3PLV7</accession>
<dbReference type="EMBL" id="HBIN01017958">
    <property type="protein sequence ID" value="CAE0443648.1"/>
    <property type="molecule type" value="Transcribed_RNA"/>
</dbReference>
<keyword evidence="1" id="KW-0472">Membrane</keyword>
<feature type="transmembrane region" description="Helical" evidence="1">
    <location>
        <begin position="286"/>
        <end position="302"/>
    </location>
</feature>
<gene>
    <name evidence="2" type="ORF">ASTO00021_LOCUS13708</name>
</gene>
<name>A0A7S3PLV7_9STRA</name>
<feature type="transmembrane region" description="Helical" evidence="1">
    <location>
        <begin position="79"/>
        <end position="99"/>
    </location>
</feature>
<feature type="transmembrane region" description="Helical" evidence="1">
    <location>
        <begin position="159"/>
        <end position="183"/>
    </location>
</feature>
<feature type="transmembrane region" description="Helical" evidence="1">
    <location>
        <begin position="120"/>
        <end position="139"/>
    </location>
</feature>
<organism evidence="2">
    <name type="scientific">Aplanochytrium stocchinoi</name>
    <dbReference type="NCBI Taxonomy" id="215587"/>
    <lineage>
        <taxon>Eukaryota</taxon>
        <taxon>Sar</taxon>
        <taxon>Stramenopiles</taxon>
        <taxon>Bigyra</taxon>
        <taxon>Labyrinthulomycetes</taxon>
        <taxon>Thraustochytrida</taxon>
        <taxon>Thraustochytriidae</taxon>
        <taxon>Aplanochytrium</taxon>
    </lineage>
</organism>